<dbReference type="SUPFAM" id="SSF101908">
    <property type="entry name" value="Putative isomerase YbhE"/>
    <property type="match status" value="1"/>
</dbReference>
<dbReference type="Proteomes" id="UP000038040">
    <property type="component" value="Unplaced"/>
</dbReference>
<accession>A0A0N4UDN0</accession>
<keyword evidence="5" id="KW-1185">Reference proteome</keyword>
<dbReference type="InterPro" id="IPR001680">
    <property type="entry name" value="WD40_rpt"/>
</dbReference>
<dbReference type="PANTHER" id="PTHR13211:SF0">
    <property type="entry name" value="TELOMERASE CAJAL BODY PROTEIN 1"/>
    <property type="match status" value="1"/>
</dbReference>
<gene>
    <name evidence="3" type="ORF">DME_LOCUS9246</name>
</gene>
<evidence type="ECO:0000256" key="2">
    <source>
        <dbReference type="ARBA" id="ARBA00041558"/>
    </source>
</evidence>
<organism evidence="4 6">
    <name type="scientific">Dracunculus medinensis</name>
    <name type="common">Guinea worm</name>
    <dbReference type="NCBI Taxonomy" id="318479"/>
    <lineage>
        <taxon>Eukaryota</taxon>
        <taxon>Metazoa</taxon>
        <taxon>Ecdysozoa</taxon>
        <taxon>Nematoda</taxon>
        <taxon>Chromadorea</taxon>
        <taxon>Rhabditida</taxon>
        <taxon>Spirurina</taxon>
        <taxon>Dracunculoidea</taxon>
        <taxon>Dracunculidae</taxon>
        <taxon>Dracunculus</taxon>
    </lineage>
</organism>
<dbReference type="AlphaFoldDB" id="A0A0N4UDN0"/>
<dbReference type="OrthoDB" id="239865at2759"/>
<dbReference type="InterPro" id="IPR015943">
    <property type="entry name" value="WD40/YVTN_repeat-like_dom_sf"/>
</dbReference>
<evidence type="ECO:0000313" key="6">
    <source>
        <dbReference type="WBParaSite" id="DME_0000544701-mRNA-1"/>
    </source>
</evidence>
<evidence type="ECO:0000256" key="1">
    <source>
        <dbReference type="ARBA" id="ARBA00038279"/>
    </source>
</evidence>
<dbReference type="GO" id="GO:0015030">
    <property type="term" value="C:Cajal body"/>
    <property type="evidence" value="ECO:0007669"/>
    <property type="project" value="TreeGrafter"/>
</dbReference>
<dbReference type="EMBL" id="UYYG01001178">
    <property type="protein sequence ID" value="VDN59273.1"/>
    <property type="molecule type" value="Genomic_DNA"/>
</dbReference>
<reference evidence="6" key="1">
    <citation type="submission" date="2017-02" db="UniProtKB">
        <authorList>
            <consortium name="WormBaseParasite"/>
        </authorList>
    </citation>
    <scope>IDENTIFICATION</scope>
</reference>
<dbReference type="GO" id="GO:0003723">
    <property type="term" value="F:RNA binding"/>
    <property type="evidence" value="ECO:0007669"/>
    <property type="project" value="TreeGrafter"/>
</dbReference>
<dbReference type="Pfam" id="PF00400">
    <property type="entry name" value="WD40"/>
    <property type="match status" value="1"/>
</dbReference>
<dbReference type="InterPro" id="IPR051150">
    <property type="entry name" value="SWT21/TCAB1_mRNA_Telomere"/>
</dbReference>
<proteinExistence type="inferred from homology"/>
<dbReference type="GO" id="GO:0030576">
    <property type="term" value="P:Cajal body organization"/>
    <property type="evidence" value="ECO:0007669"/>
    <property type="project" value="TreeGrafter"/>
</dbReference>
<dbReference type="SMART" id="SM00320">
    <property type="entry name" value="WD40"/>
    <property type="match status" value="4"/>
</dbReference>
<name>A0A0N4UDN0_DRAME</name>
<dbReference type="STRING" id="318479.A0A0N4UDN0"/>
<reference evidence="3 5" key="2">
    <citation type="submission" date="2018-11" db="EMBL/GenBank/DDBJ databases">
        <authorList>
            <consortium name="Pathogen Informatics"/>
        </authorList>
    </citation>
    <scope>NUCLEOTIDE SEQUENCE [LARGE SCALE GENOMIC DNA]</scope>
</reference>
<dbReference type="Gene3D" id="2.130.10.10">
    <property type="entry name" value="YVTN repeat-like/Quinoprotein amine dehydrogenase"/>
    <property type="match status" value="1"/>
</dbReference>
<protein>
    <recommendedName>
        <fullName evidence="2">WD repeat-containing protein 79</fullName>
    </recommendedName>
</protein>
<evidence type="ECO:0000313" key="5">
    <source>
        <dbReference type="Proteomes" id="UP000274756"/>
    </source>
</evidence>
<comment type="similarity">
    <text evidence="1">Belongs to the TCAB1 family.</text>
</comment>
<evidence type="ECO:0000313" key="3">
    <source>
        <dbReference type="EMBL" id="VDN59273.1"/>
    </source>
</evidence>
<sequence length="329" mass="37568">MEETNIHIESSTNTANVSAEEKIGNVKLTANKDESSGNECRDVTKVVTKDREMEITDFAILPSEIAERSQMNQFTRNFGDYRIVFCEKKRYRDALKTYNADFIFNNYLKNCKWNYNGEFLVTTSQDRLHFVHEIPMTCVLFDFCWHPNENLVAFAPRDTPIRMYDIKGEEIKAFGAKTAVDDFDIVYSLCYSLCGNYLYAGYRSAVRSFDINTGESVKQSTWTKEMGGQRGIISSLAMNPVIEGTYAAGSYTSTIALYSNLCFGPQLSFYGPESGVSHVRFSSDGRKLFASGKQSDGIYCYDVRNTVRLLHKFNRPAFTSQRFYFDIDK</sequence>
<evidence type="ECO:0000313" key="4">
    <source>
        <dbReference type="Proteomes" id="UP000038040"/>
    </source>
</evidence>
<dbReference type="WBParaSite" id="DME_0000544701-mRNA-1">
    <property type="protein sequence ID" value="DME_0000544701-mRNA-1"/>
    <property type="gene ID" value="DME_0000544701"/>
</dbReference>
<dbReference type="Proteomes" id="UP000274756">
    <property type="component" value="Unassembled WGS sequence"/>
</dbReference>
<dbReference type="PANTHER" id="PTHR13211">
    <property type="entry name" value="TELOMERASE CAJAL BODY PROTEIN 1"/>
    <property type="match status" value="1"/>
</dbReference>